<dbReference type="STRING" id="1071382.H2ARK7"/>
<dbReference type="Gene3D" id="4.10.240.10">
    <property type="entry name" value="Zn(2)-C6 fungal-type DNA-binding domain"/>
    <property type="match status" value="1"/>
</dbReference>
<dbReference type="FunCoup" id="H2ARK7">
    <property type="interactions" value="99"/>
</dbReference>
<proteinExistence type="predicted"/>
<dbReference type="eggNOG" id="ENOG502R710">
    <property type="taxonomic scope" value="Eukaryota"/>
</dbReference>
<dbReference type="Proteomes" id="UP000005220">
    <property type="component" value="Chromosome 2"/>
</dbReference>
<dbReference type="GO" id="GO:0008270">
    <property type="term" value="F:zinc ion binding"/>
    <property type="evidence" value="ECO:0007669"/>
    <property type="project" value="InterPro"/>
</dbReference>
<keyword evidence="3" id="KW-1185">Reference proteome</keyword>
<dbReference type="PANTHER" id="PTHR31405:SF8">
    <property type="entry name" value="TRANSCRIPTION FACTOR PDR8-RELATED"/>
    <property type="match status" value="1"/>
</dbReference>
<dbReference type="OrthoDB" id="10261408at2759"/>
<organism evidence="2 3">
    <name type="scientific">Kazachstania africana (strain ATCC 22294 / BCRC 22015 / CBS 2517 / CECT 1963 / NBRC 1671 / NRRL Y-8276)</name>
    <name type="common">Yeast</name>
    <name type="synonym">Kluyveromyces africanus</name>
    <dbReference type="NCBI Taxonomy" id="1071382"/>
    <lineage>
        <taxon>Eukaryota</taxon>
        <taxon>Fungi</taxon>
        <taxon>Dikarya</taxon>
        <taxon>Ascomycota</taxon>
        <taxon>Saccharomycotina</taxon>
        <taxon>Saccharomycetes</taxon>
        <taxon>Saccharomycetales</taxon>
        <taxon>Saccharomycetaceae</taxon>
        <taxon>Kazachstania</taxon>
    </lineage>
</organism>
<dbReference type="Pfam" id="PF00172">
    <property type="entry name" value="Zn_clus"/>
    <property type="match status" value="1"/>
</dbReference>
<dbReference type="KEGG" id="kaf:KAFR_0B07080"/>
<protein>
    <recommendedName>
        <fullName evidence="1">Zn(2)-C6 fungal-type domain-containing protein</fullName>
    </recommendedName>
</protein>
<dbReference type="InterPro" id="IPR001138">
    <property type="entry name" value="Zn2Cys6_DnaBD"/>
</dbReference>
<dbReference type="AlphaFoldDB" id="H2ARK7"/>
<dbReference type="PROSITE" id="PS50048">
    <property type="entry name" value="ZN2_CY6_FUNGAL_2"/>
    <property type="match status" value="1"/>
</dbReference>
<evidence type="ECO:0000259" key="1">
    <source>
        <dbReference type="PROSITE" id="PS50048"/>
    </source>
</evidence>
<sequence>MKSCVFCRKRKLKCDKTKPVCGQCTKRKLPKCVYVESYNFDLREDDLFSGLPNLKLLGRIQELESLFSTVCHSSPTMEDSDIISAKHDVSNYLIINSDDKRMIRYGLTSYMNEIQGPDDYFVREFRGIWESVIKVYEDIERTANDAKHFVDFIPLAVSESVLNSLCSSLPNYNDMKTGIKDFFNNPLHEMTSFLDEEKIFEEFDKYFLYGATNSTNATQLTLYQILVPENNNIFKIAIILQVYCFARPKMVPSMIASFLEMVSNSNGSFGVEKAQFLLLRYFYKSFYEKRNFWDNSDDILYTVSTLINCCTTIGLYDVDKWYFGMQASVGDINCLKHLFYWALLVDVTTSIHYGKPLCISSTYLHLGRVFDQNVNIDATDKKNERRSRILKLFLRLSVNYIDQLSNMRLIYLNELINEYLRFVEEHFLPLKFYTNLEYALVVDKYDVFFLSHVLGILTSLYHLKIKYLTGTSISTINEFLKTSLISISLCTATIIAPCNAPLALRSSRDEDLQTLYLNHSLYLVSPLTLRTIHQAYDVALLLITTVQGTQFNESAERLSFFENLTSDKGEAFSSLFVTRKFESILNKLMEPESQDSSKTLRQSQYLISILLFAATWKATFTRMAKAASVARQRIQDEKMGLETFSFKDLVFSIYNENFKLSREAEFRTIIKEVID</sequence>
<evidence type="ECO:0000313" key="3">
    <source>
        <dbReference type="Proteomes" id="UP000005220"/>
    </source>
</evidence>
<evidence type="ECO:0000313" key="2">
    <source>
        <dbReference type="EMBL" id="CCF57007.1"/>
    </source>
</evidence>
<dbReference type="CDD" id="cd00067">
    <property type="entry name" value="GAL4"/>
    <property type="match status" value="1"/>
</dbReference>
<dbReference type="RefSeq" id="XP_003956142.1">
    <property type="nucleotide sequence ID" value="XM_003956093.1"/>
</dbReference>
<dbReference type="SUPFAM" id="SSF57701">
    <property type="entry name" value="Zn2/Cys6 DNA-binding domain"/>
    <property type="match status" value="1"/>
</dbReference>
<dbReference type="SMART" id="SM00066">
    <property type="entry name" value="GAL4"/>
    <property type="match status" value="1"/>
</dbReference>
<reference evidence="2 3" key="1">
    <citation type="journal article" date="2011" name="Proc. Natl. Acad. Sci. U.S.A.">
        <title>Evolutionary erosion of yeast sex chromosomes by mating-type switching accidents.</title>
        <authorList>
            <person name="Gordon J.L."/>
            <person name="Armisen D."/>
            <person name="Proux-Wera E."/>
            <person name="Oheigeartaigh S.S."/>
            <person name="Byrne K.P."/>
            <person name="Wolfe K.H."/>
        </authorList>
    </citation>
    <scope>NUCLEOTIDE SEQUENCE [LARGE SCALE GENOMIC DNA]</scope>
    <source>
        <strain evidence="3">ATCC 22294 / BCRC 22015 / CBS 2517 / CECT 1963 / NBRC 1671 / NRRL Y-8276</strain>
    </source>
</reference>
<dbReference type="HOGENOM" id="CLU_010594_1_0_1"/>
<dbReference type="GO" id="GO:0000981">
    <property type="term" value="F:DNA-binding transcription factor activity, RNA polymerase II-specific"/>
    <property type="evidence" value="ECO:0007669"/>
    <property type="project" value="InterPro"/>
</dbReference>
<dbReference type="EMBL" id="HE650822">
    <property type="protein sequence ID" value="CCF57007.1"/>
    <property type="molecule type" value="Genomic_DNA"/>
</dbReference>
<name>H2ARK7_KAZAF</name>
<feature type="domain" description="Zn(2)-C6 fungal-type" evidence="1">
    <location>
        <begin position="3"/>
        <end position="34"/>
    </location>
</feature>
<dbReference type="GeneID" id="13884888"/>
<dbReference type="InterPro" id="IPR052693">
    <property type="entry name" value="Yeast_MDR_Regulatory"/>
</dbReference>
<dbReference type="InterPro" id="IPR036864">
    <property type="entry name" value="Zn2-C6_fun-type_DNA-bd_sf"/>
</dbReference>
<dbReference type="PROSITE" id="PS00463">
    <property type="entry name" value="ZN2_CY6_FUNGAL_1"/>
    <property type="match status" value="1"/>
</dbReference>
<dbReference type="PANTHER" id="PTHR31405">
    <property type="entry name" value="TRANSCRIPTION FACTOR PDR8-RELATED"/>
    <property type="match status" value="1"/>
</dbReference>
<dbReference type="InParanoid" id="H2ARK7"/>
<accession>H2ARK7</accession>
<gene>
    <name evidence="2" type="primary">KAFR0B07080</name>
    <name evidence="2" type="ORF">KAFR_0B07080</name>
</gene>